<dbReference type="OrthoDB" id="5283415at2759"/>
<organism evidence="10 11">
    <name type="scientific">Botryosphaeria dothidea</name>
    <dbReference type="NCBI Taxonomy" id="55169"/>
    <lineage>
        <taxon>Eukaryota</taxon>
        <taxon>Fungi</taxon>
        <taxon>Dikarya</taxon>
        <taxon>Ascomycota</taxon>
        <taxon>Pezizomycotina</taxon>
        <taxon>Dothideomycetes</taxon>
        <taxon>Dothideomycetes incertae sedis</taxon>
        <taxon>Botryosphaeriales</taxon>
        <taxon>Botryosphaeriaceae</taxon>
        <taxon>Botryosphaeria</taxon>
    </lineage>
</organism>
<feature type="transmembrane region" description="Helical" evidence="7">
    <location>
        <begin position="199"/>
        <end position="221"/>
    </location>
</feature>
<name>A0A8H4N2P0_9PEZI</name>
<keyword evidence="3 7" id="KW-1133">Transmembrane helix</keyword>
<evidence type="ECO:0000313" key="10">
    <source>
        <dbReference type="EMBL" id="KAF4304903.1"/>
    </source>
</evidence>
<dbReference type="PANTHER" id="PTHR33048:SF55">
    <property type="entry name" value="INTEGRAL MEMBRANE PROTEIN"/>
    <property type="match status" value="1"/>
</dbReference>
<dbReference type="PANTHER" id="PTHR33048">
    <property type="entry name" value="PTH11-LIKE INTEGRAL MEMBRANE PROTEIN (AFU_ORTHOLOGUE AFUA_5G11245)"/>
    <property type="match status" value="1"/>
</dbReference>
<feature type="transmembrane region" description="Helical" evidence="7">
    <location>
        <begin position="270"/>
        <end position="289"/>
    </location>
</feature>
<protein>
    <recommendedName>
        <fullName evidence="8">Rhodopsin domain-containing protein</fullName>
    </recommendedName>
</protein>
<keyword evidence="11" id="KW-1185">Reference proteome</keyword>
<dbReference type="InterPro" id="IPR052337">
    <property type="entry name" value="SAT4-like"/>
</dbReference>
<feature type="compositionally biased region" description="Polar residues" evidence="6">
    <location>
        <begin position="318"/>
        <end position="330"/>
    </location>
</feature>
<evidence type="ECO:0000313" key="9">
    <source>
        <dbReference type="EMBL" id="KAF4301087.1"/>
    </source>
</evidence>
<feature type="transmembrane region" description="Helical" evidence="7">
    <location>
        <begin position="16"/>
        <end position="38"/>
    </location>
</feature>
<feature type="transmembrane region" description="Helical" evidence="7">
    <location>
        <begin position="102"/>
        <end position="120"/>
    </location>
</feature>
<feature type="transmembrane region" description="Helical" evidence="7">
    <location>
        <begin position="233"/>
        <end position="258"/>
    </location>
</feature>
<evidence type="ECO:0000313" key="11">
    <source>
        <dbReference type="Proteomes" id="UP000572817"/>
    </source>
</evidence>
<feature type="compositionally biased region" description="Low complexity" evidence="6">
    <location>
        <begin position="307"/>
        <end position="317"/>
    </location>
</feature>
<dbReference type="EMBL" id="WWBZ02000082">
    <property type="protein sequence ID" value="KAF4301087.1"/>
    <property type="molecule type" value="Genomic_DNA"/>
</dbReference>
<dbReference type="GO" id="GO:0016020">
    <property type="term" value="C:membrane"/>
    <property type="evidence" value="ECO:0007669"/>
    <property type="project" value="UniProtKB-SubCell"/>
</dbReference>
<feature type="compositionally biased region" description="Basic and acidic residues" evidence="6">
    <location>
        <begin position="331"/>
        <end position="349"/>
    </location>
</feature>
<reference evidence="10 11" key="1">
    <citation type="submission" date="2020-04" db="EMBL/GenBank/DDBJ databases">
        <title>Genome Assembly and Annotation of Botryosphaeria dothidea sdau 11-99, a Latent Pathogen of Apple Fruit Ring Rot in China.</title>
        <authorList>
            <person name="Yu C."/>
            <person name="Diao Y."/>
            <person name="Lu Q."/>
            <person name="Zhao J."/>
            <person name="Cui S."/>
            <person name="Peng C."/>
            <person name="He B."/>
            <person name="Liu H."/>
        </authorList>
    </citation>
    <scope>NUCLEOTIDE SEQUENCE [LARGE SCALE GENOMIC DNA]</scope>
    <source>
        <strain evidence="11">sdau11-99</strain>
        <strain evidence="10">Sdau11-99</strain>
    </source>
</reference>
<comment type="similarity">
    <text evidence="5">Belongs to the SAT4 family.</text>
</comment>
<dbReference type="AlphaFoldDB" id="A0A8H4N2P0"/>
<feature type="region of interest" description="Disordered" evidence="6">
    <location>
        <begin position="307"/>
        <end position="349"/>
    </location>
</feature>
<sequence length="420" mass="47163">MSDSTSLAESKKAHTSAYVVILIFPILSTIVVWMRIASKYLSRLFGADDVVILIAWLLVVGQTYAVWMYTKVTMQGYHVADIPKMSIERQILGQQYNLANQLLYHPILSIVKASVILFLLRIDDKRRRVDWSLRGLFVFNLALMIGTFFADLFQCTPFHYTFDYPRMDMEAQKAAGADEEGMLSGKEIKGGHCIDQVGFFLAAAGIAVLTDVLILIIPMIMVKDLQMRKKKKIAVWAILSIGWIVTAVSVARFGIYVYRFSPDNKDRSYGIGYTISGIEANLAIIAACAPAMNGLSRRVVPGLLSSGRSRSYSKQKQYSGYNSRSIPLNSRDQRRPSAVDHDTSRTDKEREYRIHNMSLGVPDGWDSEERIVGPPESMKSSNDGDNEIVTTPIHPPDEGIVRTVNYSVRIQSSTELRDRD</sequence>
<keyword evidence="4 7" id="KW-0472">Membrane</keyword>
<keyword evidence="2 7" id="KW-0812">Transmembrane</keyword>
<proteinExistence type="inferred from homology"/>
<feature type="region of interest" description="Disordered" evidence="6">
    <location>
        <begin position="373"/>
        <end position="399"/>
    </location>
</feature>
<comment type="subcellular location">
    <subcellularLocation>
        <location evidence="1">Membrane</location>
        <topology evidence="1">Multi-pass membrane protein</topology>
    </subcellularLocation>
</comment>
<dbReference type="Pfam" id="PF20684">
    <property type="entry name" value="Fung_rhodopsin"/>
    <property type="match status" value="1"/>
</dbReference>
<evidence type="ECO:0000256" key="4">
    <source>
        <dbReference type="ARBA" id="ARBA00023136"/>
    </source>
</evidence>
<evidence type="ECO:0000256" key="7">
    <source>
        <dbReference type="SAM" id="Phobius"/>
    </source>
</evidence>
<evidence type="ECO:0000256" key="1">
    <source>
        <dbReference type="ARBA" id="ARBA00004141"/>
    </source>
</evidence>
<dbReference type="Proteomes" id="UP000572817">
    <property type="component" value="Unassembled WGS sequence"/>
</dbReference>
<dbReference type="InterPro" id="IPR049326">
    <property type="entry name" value="Rhodopsin_dom_fungi"/>
</dbReference>
<feature type="transmembrane region" description="Helical" evidence="7">
    <location>
        <begin position="50"/>
        <end position="69"/>
    </location>
</feature>
<evidence type="ECO:0000256" key="3">
    <source>
        <dbReference type="ARBA" id="ARBA00022989"/>
    </source>
</evidence>
<evidence type="ECO:0000256" key="5">
    <source>
        <dbReference type="ARBA" id="ARBA00038359"/>
    </source>
</evidence>
<evidence type="ECO:0000256" key="6">
    <source>
        <dbReference type="SAM" id="MobiDB-lite"/>
    </source>
</evidence>
<gene>
    <name evidence="10" type="ORF">GTA08_BOTSDO07181</name>
    <name evidence="9" type="ORF">GTA08_BOTSDO11376</name>
</gene>
<feature type="transmembrane region" description="Helical" evidence="7">
    <location>
        <begin position="132"/>
        <end position="150"/>
    </location>
</feature>
<comment type="caution">
    <text evidence="10">The sequence shown here is derived from an EMBL/GenBank/DDBJ whole genome shotgun (WGS) entry which is preliminary data.</text>
</comment>
<feature type="domain" description="Rhodopsin" evidence="8">
    <location>
        <begin position="34"/>
        <end position="296"/>
    </location>
</feature>
<dbReference type="EMBL" id="WWBZ02000040">
    <property type="protein sequence ID" value="KAF4304903.1"/>
    <property type="molecule type" value="Genomic_DNA"/>
</dbReference>
<accession>A0A8H4N2P0</accession>
<evidence type="ECO:0000259" key="8">
    <source>
        <dbReference type="Pfam" id="PF20684"/>
    </source>
</evidence>
<evidence type="ECO:0000256" key="2">
    <source>
        <dbReference type="ARBA" id="ARBA00022692"/>
    </source>
</evidence>